<reference evidence="1" key="1">
    <citation type="journal article" date="2019" name="bioRxiv">
        <title>The Genome of the Zebra Mussel, Dreissena polymorpha: A Resource for Invasive Species Research.</title>
        <authorList>
            <person name="McCartney M.A."/>
            <person name="Auch B."/>
            <person name="Kono T."/>
            <person name="Mallez S."/>
            <person name="Zhang Y."/>
            <person name="Obille A."/>
            <person name="Becker A."/>
            <person name="Abrahante J.E."/>
            <person name="Garbe J."/>
            <person name="Badalamenti J.P."/>
            <person name="Herman A."/>
            <person name="Mangelson H."/>
            <person name="Liachko I."/>
            <person name="Sullivan S."/>
            <person name="Sone E.D."/>
            <person name="Koren S."/>
            <person name="Silverstein K.A.T."/>
            <person name="Beckman K.B."/>
            <person name="Gohl D.M."/>
        </authorList>
    </citation>
    <scope>NUCLEOTIDE SEQUENCE</scope>
    <source>
        <strain evidence="1">Duluth1</strain>
        <tissue evidence="1">Whole animal</tissue>
    </source>
</reference>
<name>A0A9D4JQ47_DREPO</name>
<protein>
    <submittedName>
        <fullName evidence="1">Uncharacterized protein</fullName>
    </submittedName>
</protein>
<dbReference type="Proteomes" id="UP000828390">
    <property type="component" value="Unassembled WGS sequence"/>
</dbReference>
<accession>A0A9D4JQ47</accession>
<dbReference type="AlphaFoldDB" id="A0A9D4JQ47"/>
<reference evidence="1" key="2">
    <citation type="submission" date="2020-11" db="EMBL/GenBank/DDBJ databases">
        <authorList>
            <person name="McCartney M.A."/>
            <person name="Auch B."/>
            <person name="Kono T."/>
            <person name="Mallez S."/>
            <person name="Becker A."/>
            <person name="Gohl D.M."/>
            <person name="Silverstein K.A.T."/>
            <person name="Koren S."/>
            <person name="Bechman K.B."/>
            <person name="Herman A."/>
            <person name="Abrahante J.E."/>
            <person name="Garbe J."/>
        </authorList>
    </citation>
    <scope>NUCLEOTIDE SEQUENCE</scope>
    <source>
        <strain evidence="1">Duluth1</strain>
        <tissue evidence="1">Whole animal</tissue>
    </source>
</reference>
<comment type="caution">
    <text evidence="1">The sequence shown here is derived from an EMBL/GenBank/DDBJ whole genome shotgun (WGS) entry which is preliminary data.</text>
</comment>
<gene>
    <name evidence="1" type="ORF">DPMN_122146</name>
</gene>
<proteinExistence type="predicted"/>
<organism evidence="1 2">
    <name type="scientific">Dreissena polymorpha</name>
    <name type="common">Zebra mussel</name>
    <name type="synonym">Mytilus polymorpha</name>
    <dbReference type="NCBI Taxonomy" id="45954"/>
    <lineage>
        <taxon>Eukaryota</taxon>
        <taxon>Metazoa</taxon>
        <taxon>Spiralia</taxon>
        <taxon>Lophotrochozoa</taxon>
        <taxon>Mollusca</taxon>
        <taxon>Bivalvia</taxon>
        <taxon>Autobranchia</taxon>
        <taxon>Heteroconchia</taxon>
        <taxon>Euheterodonta</taxon>
        <taxon>Imparidentia</taxon>
        <taxon>Neoheterodontei</taxon>
        <taxon>Myida</taxon>
        <taxon>Dreissenoidea</taxon>
        <taxon>Dreissenidae</taxon>
        <taxon>Dreissena</taxon>
    </lineage>
</organism>
<keyword evidence="2" id="KW-1185">Reference proteome</keyword>
<sequence>MGELTTYSGRDTFWHTFHHLTHNNMTHWCLLQSVEVWGQLWQATLFQLASCFEGELTVIIKRTVDSGSSCVLLQLKSAQALTYVLTVGYFN</sequence>
<evidence type="ECO:0000313" key="1">
    <source>
        <dbReference type="EMBL" id="KAH3820400.1"/>
    </source>
</evidence>
<dbReference type="EMBL" id="JAIWYP010000005">
    <property type="protein sequence ID" value="KAH3820400.1"/>
    <property type="molecule type" value="Genomic_DNA"/>
</dbReference>
<evidence type="ECO:0000313" key="2">
    <source>
        <dbReference type="Proteomes" id="UP000828390"/>
    </source>
</evidence>